<dbReference type="KEGG" id="mfv:Mfer_0681"/>
<dbReference type="PROSITE" id="PS51354">
    <property type="entry name" value="GLUTAREDOXIN_2"/>
    <property type="match status" value="1"/>
</dbReference>
<accession>E3GYU8</accession>
<dbReference type="STRING" id="523846.Mfer_0681"/>
<proteinExistence type="inferred from homology"/>
<evidence type="ECO:0000313" key="5">
    <source>
        <dbReference type="Proteomes" id="UP000002315"/>
    </source>
</evidence>
<feature type="domain" description="Thioredoxin" evidence="3">
    <location>
        <begin position="1"/>
        <end position="85"/>
    </location>
</feature>
<dbReference type="Gene3D" id="3.40.30.10">
    <property type="entry name" value="Glutaredoxin"/>
    <property type="match status" value="1"/>
</dbReference>
<evidence type="ECO:0000256" key="2">
    <source>
        <dbReference type="ARBA" id="ARBA00022982"/>
    </source>
</evidence>
<gene>
    <name evidence="4" type="ordered locus">Mfer_0681</name>
</gene>
<dbReference type="InterPro" id="IPR004502">
    <property type="entry name" value="Thio_glut"/>
</dbReference>
<keyword evidence="5" id="KW-1185">Reference proteome</keyword>
<dbReference type="GO" id="GO:0045454">
    <property type="term" value="P:cell redox homeostasis"/>
    <property type="evidence" value="ECO:0007669"/>
    <property type="project" value="InterPro"/>
</dbReference>
<dbReference type="OrthoDB" id="35385at2157"/>
<dbReference type="InterPro" id="IPR013766">
    <property type="entry name" value="Thioredoxin_domain"/>
</dbReference>
<keyword evidence="2" id="KW-0249">Electron transport</keyword>
<dbReference type="AlphaFoldDB" id="E3GYU8"/>
<dbReference type="PANTHER" id="PTHR37170">
    <property type="entry name" value="GLUTAREDOXIN-RELATED"/>
    <property type="match status" value="1"/>
</dbReference>
<dbReference type="InterPro" id="IPR036249">
    <property type="entry name" value="Thioredoxin-like_sf"/>
</dbReference>
<evidence type="ECO:0000259" key="3">
    <source>
        <dbReference type="PROSITE" id="PS51352"/>
    </source>
</evidence>
<dbReference type="NCBIfam" id="TIGR00411">
    <property type="entry name" value="redox_disulf_1"/>
    <property type="match status" value="1"/>
</dbReference>
<dbReference type="GO" id="GO:0015035">
    <property type="term" value="F:protein-disulfide reductase activity"/>
    <property type="evidence" value="ECO:0007669"/>
    <property type="project" value="InterPro"/>
</dbReference>
<name>E3GYU8_METFV</name>
<dbReference type="Proteomes" id="UP000002315">
    <property type="component" value="Chromosome"/>
</dbReference>
<dbReference type="CDD" id="cd02973">
    <property type="entry name" value="TRX_GRX_like"/>
    <property type="match status" value="1"/>
</dbReference>
<dbReference type="HOGENOM" id="CLU_090389_20_2_2"/>
<evidence type="ECO:0000313" key="4">
    <source>
        <dbReference type="EMBL" id="ADP77480.1"/>
    </source>
</evidence>
<dbReference type="PANTHER" id="PTHR37170:SF1">
    <property type="entry name" value="GLUTAREDOXIN-LIKE PROTEIN"/>
    <property type="match status" value="1"/>
</dbReference>
<dbReference type="SUPFAM" id="SSF52833">
    <property type="entry name" value="Thioredoxin-like"/>
    <property type="match status" value="1"/>
</dbReference>
<dbReference type="PROSITE" id="PS51352">
    <property type="entry name" value="THIOREDOXIN_2"/>
    <property type="match status" value="1"/>
</dbReference>
<dbReference type="InterPro" id="IPR012336">
    <property type="entry name" value="Thioredoxin-like_fold"/>
</dbReference>
<dbReference type="Pfam" id="PF13192">
    <property type="entry name" value="Thioredoxin_3"/>
    <property type="match status" value="1"/>
</dbReference>
<dbReference type="EMBL" id="CP002278">
    <property type="protein sequence ID" value="ADP77480.1"/>
    <property type="molecule type" value="Genomic_DNA"/>
</dbReference>
<organism evidence="4 5">
    <name type="scientific">Methanothermus fervidus (strain ATCC 43054 / DSM 2088 / JCM 10308 / V24 S)</name>
    <dbReference type="NCBI Taxonomy" id="523846"/>
    <lineage>
        <taxon>Archaea</taxon>
        <taxon>Methanobacteriati</taxon>
        <taxon>Methanobacteriota</taxon>
        <taxon>Methanomada group</taxon>
        <taxon>Methanobacteria</taxon>
        <taxon>Methanobacteriales</taxon>
        <taxon>Methanothermaceae</taxon>
        <taxon>Methanothermus</taxon>
    </lineage>
</organism>
<dbReference type="PROSITE" id="PS00195">
    <property type="entry name" value="GLUTAREDOXIN_1"/>
    <property type="match status" value="1"/>
</dbReference>
<comment type="similarity">
    <text evidence="1">Belongs to the glutaredoxin family.</text>
</comment>
<keyword evidence="2" id="KW-0813">Transport</keyword>
<evidence type="ECO:0000256" key="1">
    <source>
        <dbReference type="ARBA" id="ARBA00007787"/>
    </source>
</evidence>
<protein>
    <submittedName>
        <fullName evidence="4">Redox-active disulfide protein 1</fullName>
    </submittedName>
</protein>
<dbReference type="GO" id="GO:0009055">
    <property type="term" value="F:electron transfer activity"/>
    <property type="evidence" value="ECO:0007669"/>
    <property type="project" value="InterPro"/>
</dbReference>
<sequence length="87" mass="9780">MVVKIEIFTSPTCPHCPSAIALAEEIKEEYGNKVEIEEIDVMENREKAIEYGLLAVPTIAINGEVKFVGTPSKEEFKRAIEEELKNE</sequence>
<dbReference type="InterPro" id="IPR011767">
    <property type="entry name" value="GLR_AS"/>
</dbReference>
<reference evidence="4 5" key="1">
    <citation type="journal article" date="2010" name="Stand. Genomic Sci.">
        <title>Complete genome sequence of Methanothermus fervidus type strain (V24S).</title>
        <authorList>
            <person name="Anderson I."/>
            <person name="Djao O.D."/>
            <person name="Misra M."/>
            <person name="Chertkov O."/>
            <person name="Nolan M."/>
            <person name="Lucas S."/>
            <person name="Lapidus A."/>
            <person name="Del Rio T.G."/>
            <person name="Tice H."/>
            <person name="Cheng J.F."/>
            <person name="Tapia R."/>
            <person name="Han C."/>
            <person name="Goodwin L."/>
            <person name="Pitluck S."/>
            <person name="Liolios K."/>
            <person name="Ivanova N."/>
            <person name="Mavromatis K."/>
            <person name="Mikhailova N."/>
            <person name="Pati A."/>
            <person name="Brambilla E."/>
            <person name="Chen A."/>
            <person name="Palaniappan K."/>
            <person name="Land M."/>
            <person name="Hauser L."/>
            <person name="Chang Y.J."/>
            <person name="Jeffries C.D."/>
            <person name="Sikorski J."/>
            <person name="Spring S."/>
            <person name="Rohde M."/>
            <person name="Eichinger K."/>
            <person name="Huber H."/>
            <person name="Wirth R."/>
            <person name="Goker M."/>
            <person name="Detter J.C."/>
            <person name="Woyke T."/>
            <person name="Bristow J."/>
            <person name="Eisen J.A."/>
            <person name="Markowitz V."/>
            <person name="Hugenholtz P."/>
            <person name="Klenk H.P."/>
            <person name="Kyrpides N.C."/>
        </authorList>
    </citation>
    <scope>NUCLEOTIDE SEQUENCE [LARGE SCALE GENOMIC DNA]</scope>
    <source>
        <strain evidence="5">ATCC 43054 / DSM 2088 / JCM 10308 / V24 S</strain>
    </source>
</reference>